<dbReference type="SUPFAM" id="SSF51182">
    <property type="entry name" value="RmlC-like cupins"/>
    <property type="match status" value="1"/>
</dbReference>
<dbReference type="InterPro" id="IPR011051">
    <property type="entry name" value="RmlC_Cupin_sf"/>
</dbReference>
<organism evidence="2 3">
    <name type="scientific">Amycolatopsis acididurans</name>
    <dbReference type="NCBI Taxonomy" id="2724524"/>
    <lineage>
        <taxon>Bacteria</taxon>
        <taxon>Bacillati</taxon>
        <taxon>Actinomycetota</taxon>
        <taxon>Actinomycetes</taxon>
        <taxon>Pseudonocardiales</taxon>
        <taxon>Pseudonocardiaceae</taxon>
        <taxon>Amycolatopsis</taxon>
    </lineage>
</organism>
<name>A0ABX1J7K2_9PSEU</name>
<dbReference type="EMBL" id="JAAXLS010000015">
    <property type="protein sequence ID" value="NKQ55549.1"/>
    <property type="molecule type" value="Genomic_DNA"/>
</dbReference>
<protein>
    <submittedName>
        <fullName evidence="2">Cupin domain-containing protein</fullName>
    </submittedName>
</protein>
<dbReference type="InterPro" id="IPR047263">
    <property type="entry name" value="HNL-like_cupin"/>
</dbReference>
<evidence type="ECO:0000313" key="2">
    <source>
        <dbReference type="EMBL" id="NKQ55549.1"/>
    </source>
</evidence>
<feature type="domain" description="Cupin type-2" evidence="1">
    <location>
        <begin position="47"/>
        <end position="106"/>
    </location>
</feature>
<dbReference type="PANTHER" id="PTHR43698:SF1">
    <property type="entry name" value="BLL4564 PROTEIN"/>
    <property type="match status" value="1"/>
</dbReference>
<dbReference type="Pfam" id="PF07883">
    <property type="entry name" value="Cupin_2"/>
    <property type="match status" value="1"/>
</dbReference>
<evidence type="ECO:0000259" key="1">
    <source>
        <dbReference type="Pfam" id="PF07883"/>
    </source>
</evidence>
<proteinExistence type="predicted"/>
<dbReference type="InterPro" id="IPR013096">
    <property type="entry name" value="Cupin_2"/>
</dbReference>
<dbReference type="Proteomes" id="UP000715441">
    <property type="component" value="Unassembled WGS sequence"/>
</dbReference>
<reference evidence="2 3" key="1">
    <citation type="submission" date="2020-04" db="EMBL/GenBank/DDBJ databases">
        <title>Novel species.</title>
        <authorList>
            <person name="Teo W.F.A."/>
            <person name="Lipun K."/>
            <person name="Srisuk N."/>
            <person name="Duangmal K."/>
        </authorList>
    </citation>
    <scope>NUCLEOTIDE SEQUENCE [LARGE SCALE GENOMIC DNA]</scope>
    <source>
        <strain evidence="2 3">K13G38</strain>
    </source>
</reference>
<accession>A0ABX1J7K2</accession>
<dbReference type="PANTHER" id="PTHR43698">
    <property type="entry name" value="RIBD C-TERMINAL DOMAIN CONTAINING PROTEIN"/>
    <property type="match status" value="1"/>
</dbReference>
<evidence type="ECO:0000313" key="3">
    <source>
        <dbReference type="Proteomes" id="UP000715441"/>
    </source>
</evidence>
<comment type="caution">
    <text evidence="2">The sequence shown here is derived from an EMBL/GenBank/DDBJ whole genome shotgun (WGS) entry which is preliminary data.</text>
</comment>
<dbReference type="Gene3D" id="2.60.120.10">
    <property type="entry name" value="Jelly Rolls"/>
    <property type="match status" value="1"/>
</dbReference>
<sequence length="131" mass="14534">MLTVVRQTANVRSARSEGPYTGELWRDLFHQDKEGNAFGKVFFTPCARTYWHSHPGGQLLVVQHGEGLVGDEHETVRISAGDLVWTPAGTRHWHGATATRSMMHLAITFGGVDWQEELADADYAEAEARAT</sequence>
<keyword evidence="3" id="KW-1185">Reference proteome</keyword>
<dbReference type="InterPro" id="IPR014710">
    <property type="entry name" value="RmlC-like_jellyroll"/>
</dbReference>
<gene>
    <name evidence="2" type="ORF">HFP15_21940</name>
</gene>
<dbReference type="CDD" id="cd02233">
    <property type="entry name" value="cupin_HNL-like"/>
    <property type="match status" value="1"/>
</dbReference>
<dbReference type="RefSeq" id="WP_168518590.1">
    <property type="nucleotide sequence ID" value="NZ_JAAXLS010000015.1"/>
</dbReference>